<reference evidence="3" key="2">
    <citation type="submission" date="2019-01" db="UniProtKB">
        <authorList>
            <consortium name="EnsemblPlants"/>
        </authorList>
    </citation>
    <scope>IDENTIFICATION</scope>
    <source>
        <strain evidence="3">cv. Heinz 1706</strain>
    </source>
</reference>
<dbReference type="PANTHER" id="PTHR14950:SF70">
    <property type="entry name" value="ENDORIBONUCLEASE DICER HOMOLOG 2"/>
    <property type="match status" value="1"/>
</dbReference>
<dbReference type="EnsemblPlants" id="Solyc01g012630.1.1">
    <property type="protein sequence ID" value="Solyc01g012630.1.1.1"/>
    <property type="gene ID" value="Solyc01g012630.1"/>
</dbReference>
<dbReference type="STRING" id="4081.A0A3Q7EU38"/>
<reference evidence="3" key="1">
    <citation type="journal article" date="2012" name="Nature">
        <title>The tomato genome sequence provides insights into fleshy fruit evolution.</title>
        <authorList>
            <consortium name="Tomato Genome Consortium"/>
        </authorList>
    </citation>
    <scope>NUCLEOTIDE SEQUENCE [LARGE SCALE GENOMIC DNA]</scope>
    <source>
        <strain evidence="3">cv. Heinz 1706</strain>
    </source>
</reference>
<feature type="domain" description="RNase III" evidence="2">
    <location>
        <begin position="1"/>
        <end position="103"/>
    </location>
</feature>
<evidence type="ECO:0000256" key="1">
    <source>
        <dbReference type="ARBA" id="ARBA00022801"/>
    </source>
</evidence>
<dbReference type="PROSITE" id="PS50142">
    <property type="entry name" value="RNASE_3_2"/>
    <property type="match status" value="1"/>
</dbReference>
<dbReference type="InParanoid" id="A0A3Q7EU38"/>
<dbReference type="PANTHER" id="PTHR14950">
    <property type="entry name" value="DICER-RELATED"/>
    <property type="match status" value="1"/>
</dbReference>
<dbReference type="InterPro" id="IPR036389">
    <property type="entry name" value="RNase_III_sf"/>
</dbReference>
<keyword evidence="1" id="KW-0378">Hydrolase</keyword>
<dbReference type="SUPFAM" id="SSF69065">
    <property type="entry name" value="RNase III domain-like"/>
    <property type="match status" value="1"/>
</dbReference>
<accession>A0A3Q7EU38</accession>
<protein>
    <recommendedName>
        <fullName evidence="2">RNase III domain-containing protein</fullName>
    </recommendedName>
</protein>
<proteinExistence type="predicted"/>
<organism evidence="3">
    <name type="scientific">Solanum lycopersicum</name>
    <name type="common">Tomato</name>
    <name type="synonym">Lycopersicon esculentum</name>
    <dbReference type="NCBI Taxonomy" id="4081"/>
    <lineage>
        <taxon>Eukaryota</taxon>
        <taxon>Viridiplantae</taxon>
        <taxon>Streptophyta</taxon>
        <taxon>Embryophyta</taxon>
        <taxon>Tracheophyta</taxon>
        <taxon>Spermatophyta</taxon>
        <taxon>Magnoliopsida</taxon>
        <taxon>eudicotyledons</taxon>
        <taxon>Gunneridae</taxon>
        <taxon>Pentapetalae</taxon>
        <taxon>asterids</taxon>
        <taxon>lamiids</taxon>
        <taxon>Solanales</taxon>
        <taxon>Solanaceae</taxon>
        <taxon>Solanoideae</taxon>
        <taxon>Solaneae</taxon>
        <taxon>Solanum</taxon>
        <taxon>Solanum subgen. Lycopersicon</taxon>
    </lineage>
</organism>
<dbReference type="GO" id="GO:0004525">
    <property type="term" value="F:ribonuclease III activity"/>
    <property type="evidence" value="ECO:0007669"/>
    <property type="project" value="InterPro"/>
</dbReference>
<sequence length="131" mass="15225">MLDYVVTTYLYFKYSRLITRLITYLWSNFVNNECYTQSAVKASLHEHILHASLDLQRQIYYKIENFEKLDIVSTNGWESETTFQIVVGDVVRSFIGAIFVDSSLENILNTFLSIRRLLVCASPSFGEIYTT</sequence>
<dbReference type="GO" id="GO:0006396">
    <property type="term" value="P:RNA processing"/>
    <property type="evidence" value="ECO:0007669"/>
    <property type="project" value="InterPro"/>
</dbReference>
<keyword evidence="4" id="KW-1185">Reference proteome</keyword>
<dbReference type="Proteomes" id="UP000004994">
    <property type="component" value="Chromosome 1"/>
</dbReference>
<dbReference type="AlphaFoldDB" id="A0A3Q7EU38"/>
<evidence type="ECO:0000313" key="3">
    <source>
        <dbReference type="EnsemblPlants" id="Solyc01g012630.1.1.1"/>
    </source>
</evidence>
<evidence type="ECO:0000313" key="4">
    <source>
        <dbReference type="Proteomes" id="UP000004994"/>
    </source>
</evidence>
<evidence type="ECO:0000259" key="2">
    <source>
        <dbReference type="PROSITE" id="PS50142"/>
    </source>
</evidence>
<dbReference type="Gramene" id="Solyc01g012630.1.1">
    <property type="protein sequence ID" value="Solyc01g012630.1.1.1"/>
    <property type="gene ID" value="Solyc01g012630.1"/>
</dbReference>
<dbReference type="Gene3D" id="1.10.1520.10">
    <property type="entry name" value="Ribonuclease III domain"/>
    <property type="match status" value="1"/>
</dbReference>
<dbReference type="CDD" id="cd00593">
    <property type="entry name" value="RIBOc"/>
    <property type="match status" value="1"/>
</dbReference>
<dbReference type="PaxDb" id="4081-Solyc01g012630.1.1"/>
<dbReference type="Pfam" id="PF00636">
    <property type="entry name" value="Ribonuclease_3"/>
    <property type="match status" value="1"/>
</dbReference>
<name>A0A3Q7EU38_SOLLC</name>
<dbReference type="InterPro" id="IPR000999">
    <property type="entry name" value="RNase_III_dom"/>
</dbReference>